<dbReference type="PANTHER" id="PTHR24089">
    <property type="entry name" value="SOLUTE CARRIER FAMILY 25"/>
    <property type="match status" value="1"/>
</dbReference>
<keyword evidence="2 7" id="KW-0813">Transport</keyword>
<accession>A0A7S2EJQ0</accession>
<comment type="similarity">
    <text evidence="7">Belongs to the mitochondrial carrier (TC 2.A.29) family.</text>
</comment>
<evidence type="ECO:0000256" key="2">
    <source>
        <dbReference type="ARBA" id="ARBA00022448"/>
    </source>
</evidence>
<organism evidence="9">
    <name type="scientific">Trieres chinensis</name>
    <name type="common">Marine centric diatom</name>
    <name type="synonym">Odontella sinensis</name>
    <dbReference type="NCBI Taxonomy" id="1514140"/>
    <lineage>
        <taxon>Eukaryota</taxon>
        <taxon>Sar</taxon>
        <taxon>Stramenopiles</taxon>
        <taxon>Ochrophyta</taxon>
        <taxon>Bacillariophyta</taxon>
        <taxon>Mediophyceae</taxon>
        <taxon>Biddulphiophycidae</taxon>
        <taxon>Eupodiscales</taxon>
        <taxon>Parodontellaceae</taxon>
        <taxon>Trieres</taxon>
    </lineage>
</organism>
<evidence type="ECO:0008006" key="10">
    <source>
        <dbReference type="Google" id="ProtNLM"/>
    </source>
</evidence>
<keyword evidence="3 6" id="KW-0812">Transmembrane</keyword>
<name>A0A7S2EJQ0_TRICV</name>
<dbReference type="InterPro" id="IPR002067">
    <property type="entry name" value="MCP"/>
</dbReference>
<dbReference type="SUPFAM" id="SSF103506">
    <property type="entry name" value="Mitochondrial carrier"/>
    <property type="match status" value="1"/>
</dbReference>
<dbReference type="EMBL" id="HBGO01018786">
    <property type="protein sequence ID" value="CAD9340652.1"/>
    <property type="molecule type" value="Transcribed_RNA"/>
</dbReference>
<dbReference type="AlphaFoldDB" id="A0A7S2EJQ0"/>
<evidence type="ECO:0000256" key="3">
    <source>
        <dbReference type="ARBA" id="ARBA00022692"/>
    </source>
</evidence>
<gene>
    <name evidence="9" type="ORF">OSIN01602_LOCUS10768</name>
</gene>
<dbReference type="InterPro" id="IPR023395">
    <property type="entry name" value="MCP_dom_sf"/>
</dbReference>
<comment type="subcellular location">
    <subcellularLocation>
        <location evidence="1">Membrane</location>
        <topology evidence="1">Multi-pass membrane protein</topology>
    </subcellularLocation>
</comment>
<dbReference type="GO" id="GO:0016020">
    <property type="term" value="C:membrane"/>
    <property type="evidence" value="ECO:0007669"/>
    <property type="project" value="UniProtKB-SubCell"/>
</dbReference>
<dbReference type="PRINTS" id="PR00926">
    <property type="entry name" value="MITOCARRIER"/>
</dbReference>
<evidence type="ECO:0000256" key="8">
    <source>
        <dbReference type="SAM" id="MobiDB-lite"/>
    </source>
</evidence>
<dbReference type="Gene3D" id="1.50.40.10">
    <property type="entry name" value="Mitochondrial carrier domain"/>
    <property type="match status" value="1"/>
</dbReference>
<evidence type="ECO:0000256" key="5">
    <source>
        <dbReference type="ARBA" id="ARBA00023136"/>
    </source>
</evidence>
<feature type="compositionally biased region" description="Polar residues" evidence="8">
    <location>
        <begin position="13"/>
        <end position="26"/>
    </location>
</feature>
<feature type="region of interest" description="Disordered" evidence="8">
    <location>
        <begin position="1"/>
        <end position="26"/>
    </location>
</feature>
<feature type="repeat" description="Solcar" evidence="6">
    <location>
        <begin position="147"/>
        <end position="239"/>
    </location>
</feature>
<evidence type="ECO:0000256" key="4">
    <source>
        <dbReference type="ARBA" id="ARBA00022737"/>
    </source>
</evidence>
<feature type="repeat" description="Solcar" evidence="6">
    <location>
        <begin position="32"/>
        <end position="118"/>
    </location>
</feature>
<reference evidence="9" key="1">
    <citation type="submission" date="2021-01" db="EMBL/GenBank/DDBJ databases">
        <authorList>
            <person name="Corre E."/>
            <person name="Pelletier E."/>
            <person name="Niang G."/>
            <person name="Scheremetjew M."/>
            <person name="Finn R."/>
            <person name="Kale V."/>
            <person name="Holt S."/>
            <person name="Cochrane G."/>
            <person name="Meng A."/>
            <person name="Brown T."/>
            <person name="Cohen L."/>
        </authorList>
    </citation>
    <scope>NUCLEOTIDE SEQUENCE</scope>
    <source>
        <strain evidence="9">Grunow 1884</strain>
    </source>
</reference>
<sequence length="379" mass="41731">MANMKQIDGPVSDTPTQQTDNGEWSTRIGSLPKEIRNLLAGGIAGMVAKTFVAPIDRIKILYQISSAHFRLRDVPGVAVKIIRTEGVAALWKGNTATMIRVFPYSGIQFMVFDRIKTHFLMRHKHDVPQHAPKLDSTEKVKSRKWGLSPFESLISGALAGAVSVVSTYPLDLTRAQLAVLKRKRDATGRKIHQSFPSVLFANYKNGGVKGLYRGITPTLLGILPYSGIAFTINEQAKRQIHHITHRDPTTVEKMQCGALSGLVAQSMTYPLEVTRRRMQTIGIIPTSGDKASVNVLGGTLETTGAVKTVEYVENHKPASMVNTISHVLKEQGMRGLFKGVTMNWMKGPVAFSISFTTFDIIQGLMATESEKSESLPRHH</sequence>
<evidence type="ECO:0000256" key="1">
    <source>
        <dbReference type="ARBA" id="ARBA00004141"/>
    </source>
</evidence>
<keyword evidence="5 6" id="KW-0472">Membrane</keyword>
<dbReference type="GO" id="GO:0055085">
    <property type="term" value="P:transmembrane transport"/>
    <property type="evidence" value="ECO:0007669"/>
    <property type="project" value="InterPro"/>
</dbReference>
<feature type="repeat" description="Solcar" evidence="6">
    <location>
        <begin position="248"/>
        <end position="364"/>
    </location>
</feature>
<proteinExistence type="inferred from homology"/>
<protein>
    <recommendedName>
        <fullName evidence="10">Mitochondrial carrier protein</fullName>
    </recommendedName>
</protein>
<dbReference type="PROSITE" id="PS50920">
    <property type="entry name" value="SOLCAR"/>
    <property type="match status" value="3"/>
</dbReference>
<dbReference type="InterPro" id="IPR018108">
    <property type="entry name" value="MCP_transmembrane"/>
</dbReference>
<evidence type="ECO:0000313" key="9">
    <source>
        <dbReference type="EMBL" id="CAD9340652.1"/>
    </source>
</evidence>
<evidence type="ECO:0000256" key="6">
    <source>
        <dbReference type="PROSITE-ProRule" id="PRU00282"/>
    </source>
</evidence>
<dbReference type="Pfam" id="PF00153">
    <property type="entry name" value="Mito_carr"/>
    <property type="match status" value="3"/>
</dbReference>
<keyword evidence="4" id="KW-0677">Repeat</keyword>
<evidence type="ECO:0000256" key="7">
    <source>
        <dbReference type="RuleBase" id="RU000488"/>
    </source>
</evidence>